<proteinExistence type="predicted"/>
<dbReference type="KEGG" id="gms:SOIL9_65770"/>
<keyword evidence="1" id="KW-0812">Transmembrane</keyword>
<dbReference type="Pfam" id="PF07963">
    <property type="entry name" value="N_methyl"/>
    <property type="match status" value="1"/>
</dbReference>
<sequence>MSVRLRRFRSAFTLIELLVVIAIIAILIGLLLPAVQKVREAAARMSCQNNLKQISLAAHSYDSANGYLPPGINMSTFVGTLAYLLPYIEQDNVYTQIPTNEFILPPGAAGGAWWGSAYGPAQVRIKTFLCPSDTADVAPSTGVMAYYYTTPGSLAYAWFDPTTPLGRTNYAASSGALGATGDSFWDQWKGPYTQNSKTTIVGISDGTSNTIAFGETLGGTAPGTRDFVSSWMGGSNLPTAWAIPTTSSLTNYSSNHSGIVCFGMCDGSVRTIRKFSGASTDWYSDSWYTFQRMAGMQDGQSTDYSSISN</sequence>
<dbReference type="EMBL" id="LR593886">
    <property type="protein sequence ID" value="VTR91137.1"/>
    <property type="molecule type" value="Genomic_DNA"/>
</dbReference>
<dbReference type="InterPro" id="IPR012902">
    <property type="entry name" value="N_methyl_site"/>
</dbReference>
<feature type="transmembrane region" description="Helical" evidence="1">
    <location>
        <begin position="12"/>
        <end position="35"/>
    </location>
</feature>
<dbReference type="SUPFAM" id="SSF54523">
    <property type="entry name" value="Pili subunits"/>
    <property type="match status" value="1"/>
</dbReference>
<name>A0A6P2CRF5_9BACT</name>
<keyword evidence="1" id="KW-1133">Transmembrane helix</keyword>
<dbReference type="Proteomes" id="UP000464178">
    <property type="component" value="Chromosome"/>
</dbReference>
<dbReference type="InterPro" id="IPR045584">
    <property type="entry name" value="Pilin-like"/>
</dbReference>
<feature type="domain" description="DUF1559" evidence="2">
    <location>
        <begin position="36"/>
        <end position="272"/>
    </location>
</feature>
<dbReference type="InterPro" id="IPR011453">
    <property type="entry name" value="DUF1559"/>
</dbReference>
<reference evidence="3 4" key="1">
    <citation type="submission" date="2019-05" db="EMBL/GenBank/DDBJ databases">
        <authorList>
            <consortium name="Science for Life Laboratories"/>
        </authorList>
    </citation>
    <scope>NUCLEOTIDE SEQUENCE [LARGE SCALE GENOMIC DNA]</scope>
    <source>
        <strain evidence="3">Soil9</strain>
    </source>
</reference>
<dbReference type="Pfam" id="PF07596">
    <property type="entry name" value="SBP_bac_10"/>
    <property type="match status" value="1"/>
</dbReference>
<evidence type="ECO:0000313" key="3">
    <source>
        <dbReference type="EMBL" id="VTR91137.1"/>
    </source>
</evidence>
<dbReference type="NCBIfam" id="TIGR04294">
    <property type="entry name" value="pre_pil_HX9DG"/>
    <property type="match status" value="1"/>
</dbReference>
<dbReference type="InterPro" id="IPR027558">
    <property type="entry name" value="Pre_pil_HX9DG_C"/>
</dbReference>
<evidence type="ECO:0000256" key="1">
    <source>
        <dbReference type="SAM" id="Phobius"/>
    </source>
</evidence>
<dbReference type="RefSeq" id="WP_162666178.1">
    <property type="nucleotide sequence ID" value="NZ_LR593886.1"/>
</dbReference>
<evidence type="ECO:0000259" key="2">
    <source>
        <dbReference type="Pfam" id="PF07596"/>
    </source>
</evidence>
<gene>
    <name evidence="3" type="ORF">SOIL9_65770</name>
</gene>
<dbReference type="Gene3D" id="3.30.700.10">
    <property type="entry name" value="Glycoprotein, Type 4 Pilin"/>
    <property type="match status" value="1"/>
</dbReference>
<dbReference type="PANTHER" id="PTHR30093:SF2">
    <property type="entry name" value="TYPE II SECRETION SYSTEM PROTEIN H"/>
    <property type="match status" value="1"/>
</dbReference>
<accession>A0A6P2CRF5</accession>
<organism evidence="3 4">
    <name type="scientific">Gemmata massiliana</name>
    <dbReference type="NCBI Taxonomy" id="1210884"/>
    <lineage>
        <taxon>Bacteria</taxon>
        <taxon>Pseudomonadati</taxon>
        <taxon>Planctomycetota</taxon>
        <taxon>Planctomycetia</taxon>
        <taxon>Gemmatales</taxon>
        <taxon>Gemmataceae</taxon>
        <taxon>Gemmata</taxon>
    </lineage>
</organism>
<dbReference type="AlphaFoldDB" id="A0A6P2CRF5"/>
<keyword evidence="1" id="KW-0472">Membrane</keyword>
<evidence type="ECO:0000313" key="4">
    <source>
        <dbReference type="Proteomes" id="UP000464178"/>
    </source>
</evidence>
<keyword evidence="4" id="KW-1185">Reference proteome</keyword>
<protein>
    <recommendedName>
        <fullName evidence="2">DUF1559 domain-containing protein</fullName>
    </recommendedName>
</protein>
<dbReference type="PANTHER" id="PTHR30093">
    <property type="entry name" value="GENERAL SECRETION PATHWAY PROTEIN G"/>
    <property type="match status" value="1"/>
</dbReference>
<dbReference type="NCBIfam" id="TIGR02532">
    <property type="entry name" value="IV_pilin_GFxxxE"/>
    <property type="match status" value="1"/>
</dbReference>